<dbReference type="Gene3D" id="1.10.510.10">
    <property type="entry name" value="Transferase(Phosphotransferase) domain 1"/>
    <property type="match status" value="1"/>
</dbReference>
<organism evidence="3 4">
    <name type="scientific">Arthroderma otae (strain ATCC MYA-4605 / CBS 113480)</name>
    <name type="common">Microsporum canis</name>
    <dbReference type="NCBI Taxonomy" id="554155"/>
    <lineage>
        <taxon>Eukaryota</taxon>
        <taxon>Fungi</taxon>
        <taxon>Dikarya</taxon>
        <taxon>Ascomycota</taxon>
        <taxon>Pezizomycotina</taxon>
        <taxon>Eurotiomycetes</taxon>
        <taxon>Eurotiomycetidae</taxon>
        <taxon>Onygenales</taxon>
        <taxon>Arthrodermataceae</taxon>
        <taxon>Microsporum</taxon>
    </lineage>
</organism>
<dbReference type="HOGENOM" id="CLU_010672_3_1_1"/>
<dbReference type="AlphaFoldDB" id="C5FWQ0"/>
<dbReference type="EMBL" id="DS995706">
    <property type="protein sequence ID" value="EEQ34334.1"/>
    <property type="molecule type" value="Genomic_DNA"/>
</dbReference>
<dbReference type="OMA" id="CIYNKGE"/>
<dbReference type="InterPro" id="IPR011009">
    <property type="entry name" value="Kinase-like_dom_sf"/>
</dbReference>
<dbReference type="OrthoDB" id="2156052at2759"/>
<dbReference type="InterPro" id="IPR052396">
    <property type="entry name" value="Meiotic_Drive_Suppr_Kinase"/>
</dbReference>
<evidence type="ECO:0000313" key="4">
    <source>
        <dbReference type="Proteomes" id="UP000002035"/>
    </source>
</evidence>
<evidence type="ECO:0000256" key="2">
    <source>
        <dbReference type="SAM" id="MobiDB-lite"/>
    </source>
</evidence>
<feature type="compositionally biased region" description="Pro residues" evidence="2">
    <location>
        <begin position="453"/>
        <end position="463"/>
    </location>
</feature>
<dbReference type="STRING" id="554155.C5FWQ0"/>
<feature type="coiled-coil region" evidence="1">
    <location>
        <begin position="6"/>
        <end position="33"/>
    </location>
</feature>
<accession>C5FWQ0</accession>
<keyword evidence="1" id="KW-0175">Coiled coil</keyword>
<keyword evidence="4" id="KW-1185">Reference proteome</keyword>
<dbReference type="RefSeq" id="XP_002845189.1">
    <property type="nucleotide sequence ID" value="XM_002845143.1"/>
</dbReference>
<evidence type="ECO:0000256" key="1">
    <source>
        <dbReference type="SAM" id="Coils"/>
    </source>
</evidence>
<dbReference type="GeneID" id="9226974"/>
<name>C5FWQ0_ARTOC</name>
<dbReference type="VEuPathDB" id="FungiDB:MCYG_07153"/>
<protein>
    <recommendedName>
        <fullName evidence="5">Protein kinase domain-containing protein</fullName>
    </recommendedName>
</protein>
<sequence length="745" mass="83584">MADDEVKKLRELLQHEQQRRRVAEQGLQDAKRRLEEQIRCSTLPEYLDACHTHLFLGLVPGHPKGSTKGSANNADGKLRPDRIREWTLFAEAQTAIWDQLVDGDFITQRHFSSLHGLMTIGHNMKKIIRSELDLHYFQRDAITVPATSVIEALYQNEQLREAFKLQGHIVFENHTNTLTDGEEEEEVVARPSKLRKATGGTATPNTPPTSGRPLADEFCVYDEGEKVKRPAFIGELKPPHKLPLAAIQDGLQDMELDEVVECHRADTNETRHRRLVAAVITQAFSYMIKAGVEYGYVSTGEALIFLHFDAEDPGTVYYYLSAPKQDVGETTGFTGELDGDNRLHMTAAGQVLAFALQAIRTAPHDQNWRIWAEERLKTWVIVEEDLGSPTPPANDARSSPPYEPLKSAKLFIQRTPVRTRSRVRSTCKPTSTFPGRSDEDNDDGGGPDSGSPNPRPPPTNVMVVPPPLPAWASSYKGPVCRDGTRRYCTQKCLLGLVNGGPLDSACPNAKEHGTDNHRIDHTTFITLLKAQIQQKPDPRIPLGCESLHRHGARGALFEVILFAYGYTFVGKGFPWEFRHYLRHEKAVYDRLQPIQGVHIPVCLGTIDIPKQPMCYDGIAYIPHFLLLAHAGTSISDCGALKGQVISAASESLQAIHKHGVLHRDVEMRNMLWDSERILIIDFERAKIMCAERVPLGDTSLNQPRKRGKSTPGEEIEQKVDVERTKLEREMGSMLRHLETYLKQKC</sequence>
<dbReference type="SUPFAM" id="SSF56112">
    <property type="entry name" value="Protein kinase-like (PK-like)"/>
    <property type="match status" value="1"/>
</dbReference>
<dbReference type="eggNOG" id="ENOG502SHD6">
    <property type="taxonomic scope" value="Eukaryota"/>
</dbReference>
<evidence type="ECO:0000313" key="3">
    <source>
        <dbReference type="EMBL" id="EEQ34334.1"/>
    </source>
</evidence>
<proteinExistence type="predicted"/>
<evidence type="ECO:0008006" key="5">
    <source>
        <dbReference type="Google" id="ProtNLM"/>
    </source>
</evidence>
<gene>
    <name evidence="3" type="ORF">MCYG_07153</name>
</gene>
<feature type="region of interest" description="Disordered" evidence="2">
    <location>
        <begin position="190"/>
        <end position="213"/>
    </location>
</feature>
<feature type="region of interest" description="Disordered" evidence="2">
    <location>
        <begin position="387"/>
        <end position="463"/>
    </location>
</feature>
<dbReference type="PANTHER" id="PTHR37171">
    <property type="entry name" value="SERINE/THREONINE-PROTEIN KINASE YRZF-RELATED"/>
    <property type="match status" value="1"/>
</dbReference>
<reference evidence="4" key="1">
    <citation type="journal article" date="2012" name="MBio">
        <title>Comparative genome analysis of Trichophyton rubrum and related dermatophytes reveals candidate genes involved in infection.</title>
        <authorList>
            <person name="Martinez D.A."/>
            <person name="Oliver B.G."/>
            <person name="Graeser Y."/>
            <person name="Goldberg J.M."/>
            <person name="Li W."/>
            <person name="Martinez-Rossi N.M."/>
            <person name="Monod M."/>
            <person name="Shelest E."/>
            <person name="Barton R.C."/>
            <person name="Birch E."/>
            <person name="Brakhage A.A."/>
            <person name="Chen Z."/>
            <person name="Gurr S.J."/>
            <person name="Heiman D."/>
            <person name="Heitman J."/>
            <person name="Kosti I."/>
            <person name="Rossi A."/>
            <person name="Saif S."/>
            <person name="Samalova M."/>
            <person name="Saunders C.W."/>
            <person name="Shea T."/>
            <person name="Summerbell R.C."/>
            <person name="Xu J."/>
            <person name="Young S."/>
            <person name="Zeng Q."/>
            <person name="Birren B.W."/>
            <person name="Cuomo C.A."/>
            <person name="White T.C."/>
        </authorList>
    </citation>
    <scope>NUCLEOTIDE SEQUENCE [LARGE SCALE GENOMIC DNA]</scope>
    <source>
        <strain evidence="4">ATCC MYA-4605 / CBS 113480</strain>
    </source>
</reference>
<dbReference type="Proteomes" id="UP000002035">
    <property type="component" value="Unassembled WGS sequence"/>
</dbReference>
<dbReference type="PANTHER" id="PTHR37171:SF1">
    <property type="entry name" value="SERINE_THREONINE-PROTEIN KINASE YRZF-RELATED"/>
    <property type="match status" value="1"/>
</dbReference>